<protein>
    <submittedName>
        <fullName evidence="1">Uncharacterized protein</fullName>
    </submittedName>
</protein>
<proteinExistence type="predicted"/>
<feature type="non-terminal residue" evidence="1">
    <location>
        <position position="1"/>
    </location>
</feature>
<keyword evidence="2" id="KW-1185">Reference proteome</keyword>
<comment type="caution">
    <text evidence="1">The sequence shown here is derived from an EMBL/GenBank/DDBJ whole genome shotgun (WGS) entry which is preliminary data.</text>
</comment>
<organism evidence="1 2">
    <name type="scientific">Pristionchus mayeri</name>
    <dbReference type="NCBI Taxonomy" id="1317129"/>
    <lineage>
        <taxon>Eukaryota</taxon>
        <taxon>Metazoa</taxon>
        <taxon>Ecdysozoa</taxon>
        <taxon>Nematoda</taxon>
        <taxon>Chromadorea</taxon>
        <taxon>Rhabditida</taxon>
        <taxon>Rhabditina</taxon>
        <taxon>Diplogasteromorpha</taxon>
        <taxon>Diplogasteroidea</taxon>
        <taxon>Neodiplogasteridae</taxon>
        <taxon>Pristionchus</taxon>
    </lineage>
</organism>
<feature type="non-terminal residue" evidence="1">
    <location>
        <position position="90"/>
    </location>
</feature>
<evidence type="ECO:0000313" key="2">
    <source>
        <dbReference type="Proteomes" id="UP001328107"/>
    </source>
</evidence>
<sequence length="90" mass="10423">NVDWASIFVEMFSGRLNKLRISNFGHPKYLTRGAANMLKQRLPEVGKTIVFVSPCFGHFTGLSYEYNDYSIKVYPFSEMLRIKHVSRTSE</sequence>
<gene>
    <name evidence="1" type="ORF">PMAYCL1PPCAC_20066</name>
</gene>
<dbReference type="EMBL" id="BTRK01000004">
    <property type="protein sequence ID" value="GMR49871.1"/>
    <property type="molecule type" value="Genomic_DNA"/>
</dbReference>
<dbReference type="AlphaFoldDB" id="A0AAN5CSJ4"/>
<evidence type="ECO:0000313" key="1">
    <source>
        <dbReference type="EMBL" id="GMR49871.1"/>
    </source>
</evidence>
<dbReference type="Proteomes" id="UP001328107">
    <property type="component" value="Unassembled WGS sequence"/>
</dbReference>
<accession>A0AAN5CSJ4</accession>
<name>A0AAN5CSJ4_9BILA</name>
<reference evidence="2" key="1">
    <citation type="submission" date="2022-10" db="EMBL/GenBank/DDBJ databases">
        <title>Genome assembly of Pristionchus species.</title>
        <authorList>
            <person name="Yoshida K."/>
            <person name="Sommer R.J."/>
        </authorList>
    </citation>
    <scope>NUCLEOTIDE SEQUENCE [LARGE SCALE GENOMIC DNA]</scope>
    <source>
        <strain evidence="2">RS5460</strain>
    </source>
</reference>